<accession>A0ABU7UGL3</accession>
<keyword evidence="3" id="KW-1185">Reference proteome</keyword>
<organism evidence="2 3">
    <name type="scientific">Lelliottia amnigena</name>
    <name type="common">Enterobacter amnigenus</name>
    <dbReference type="NCBI Taxonomy" id="61646"/>
    <lineage>
        <taxon>Bacteria</taxon>
        <taxon>Pseudomonadati</taxon>
        <taxon>Pseudomonadota</taxon>
        <taxon>Gammaproteobacteria</taxon>
        <taxon>Enterobacterales</taxon>
        <taxon>Enterobacteriaceae</taxon>
        <taxon>Lelliottia</taxon>
    </lineage>
</organism>
<dbReference type="Proteomes" id="UP001335910">
    <property type="component" value="Unassembled WGS sequence"/>
</dbReference>
<dbReference type="RefSeq" id="WP_331390601.1">
    <property type="nucleotide sequence ID" value="NZ_JAZKLB010000001.1"/>
</dbReference>
<gene>
    <name evidence="2" type="ORF">V4839_20550</name>
</gene>
<reference evidence="2 3" key="1">
    <citation type="submission" date="2023-10" db="EMBL/GenBank/DDBJ databases">
        <title>Wastewater isolates of ESBL- and carbapenemase-producing Gram-negative bacteria from New Zealand.</title>
        <authorList>
            <person name="Straub C."/>
            <person name="Weaver L."/>
            <person name="Cornelius A."/>
            <person name="Mcgill E."/>
            <person name="Dyet K."/>
            <person name="White L."/>
            <person name="Pattis I."/>
        </authorList>
    </citation>
    <scope>NUCLEOTIDE SEQUENCE [LARGE SCALE GENOMIC DNA]</scope>
    <source>
        <strain evidence="2 3">ESBL35</strain>
    </source>
</reference>
<protein>
    <submittedName>
        <fullName evidence="2">Uncharacterized protein</fullName>
    </submittedName>
</protein>
<sequence>MRLMICILLAAGSLIINAHNALTQPFRGILPAAVNYKTGNRFWCDAHLQVTRKCTVTEADQPGMMVIVHSAPTEHYEGGLWGFISIYRNEPSLGFTITPDQKFGVTVKDLCRPGSVVTFQPNSTHPDYDDLVGLFQGKEIFRYKHSS</sequence>
<evidence type="ECO:0000313" key="2">
    <source>
        <dbReference type="EMBL" id="MEE9685845.1"/>
    </source>
</evidence>
<feature type="signal peptide" evidence="1">
    <location>
        <begin position="1"/>
        <end position="18"/>
    </location>
</feature>
<evidence type="ECO:0000256" key="1">
    <source>
        <dbReference type="SAM" id="SignalP"/>
    </source>
</evidence>
<keyword evidence="1" id="KW-0732">Signal</keyword>
<name>A0ABU7UGL3_LELAM</name>
<dbReference type="EMBL" id="JAZKLI010000001">
    <property type="protein sequence ID" value="MEE9685845.1"/>
    <property type="molecule type" value="Genomic_DNA"/>
</dbReference>
<evidence type="ECO:0000313" key="3">
    <source>
        <dbReference type="Proteomes" id="UP001335910"/>
    </source>
</evidence>
<feature type="chain" id="PRO_5046159309" evidence="1">
    <location>
        <begin position="19"/>
        <end position="147"/>
    </location>
</feature>
<proteinExistence type="predicted"/>
<comment type="caution">
    <text evidence="2">The sequence shown here is derived from an EMBL/GenBank/DDBJ whole genome shotgun (WGS) entry which is preliminary data.</text>
</comment>